<reference evidence="3 4" key="1">
    <citation type="journal article" date="2011" name="J. Bacteriol.">
        <title>Complete genome sequence of Amycolicicoccus subflavus DQS3-9A1T, an actinomycete isolated from crude oil-polluted soil.</title>
        <authorList>
            <person name="Cai M."/>
            <person name="Chen W.M."/>
            <person name="Nie Y."/>
            <person name="Chi C.Q."/>
            <person name="Wang Y.N."/>
            <person name="Tang Y.Q."/>
            <person name="Li G.Y."/>
            <person name="Wu X.L."/>
        </authorList>
    </citation>
    <scope>NUCLEOTIDE SEQUENCE [LARGE SCALE GENOMIC DNA]</scope>
    <source>
        <strain evidence="4">DSM 45089 / DQS3-9A1</strain>
    </source>
</reference>
<feature type="region of interest" description="Disordered" evidence="1">
    <location>
        <begin position="23"/>
        <end position="50"/>
    </location>
</feature>
<keyword evidence="4" id="KW-1185">Reference proteome</keyword>
<feature type="signal peptide" evidence="2">
    <location>
        <begin position="1"/>
        <end position="21"/>
    </location>
</feature>
<dbReference type="HOGENOM" id="CLU_926981_0_0_11"/>
<sequence>MARSAAALVSCAVLIAGIAACGTDTDDEPPAPGTADPTTEAAADGQAPPPIRIRAGDVDSELEPWTYCWIDRCVDGEEPEDPLNIGSPDSVTVDFAGEAAEFVANFREAGSDECGRNYETDLQENPDGTFTLEPVGLAGEYDVLLVARAPEGDAAVMFRWDTPEDGAVPEPQAALAIASEFAPLSMSFPDLTITDLRADPQQASVEITITSADGVTQTIDSDATPTGCPEGSLRFFTEETADPLEDGQPPHRYEVRLQLDDEVHEATAEWPADAIGGAQPYVNLEFTPPLPTVR</sequence>
<dbReference type="PROSITE" id="PS51257">
    <property type="entry name" value="PROKAR_LIPOPROTEIN"/>
    <property type="match status" value="1"/>
</dbReference>
<name>F6ELU1_HOYSD</name>
<organism evidence="3 4">
    <name type="scientific">Hoyosella subflava (strain DSM 45089 / JCM 17490 / NBRC 109087 / DQS3-9A1)</name>
    <name type="common">Amycolicicoccus subflavus</name>
    <dbReference type="NCBI Taxonomy" id="443218"/>
    <lineage>
        <taxon>Bacteria</taxon>
        <taxon>Bacillati</taxon>
        <taxon>Actinomycetota</taxon>
        <taxon>Actinomycetes</taxon>
        <taxon>Mycobacteriales</taxon>
        <taxon>Hoyosellaceae</taxon>
        <taxon>Hoyosella</taxon>
    </lineage>
</organism>
<dbReference type="AlphaFoldDB" id="F6ELU1"/>
<proteinExistence type="predicted"/>
<feature type="chain" id="PRO_5038408040" description="Secreted protein" evidence="2">
    <location>
        <begin position="22"/>
        <end position="294"/>
    </location>
</feature>
<evidence type="ECO:0000256" key="2">
    <source>
        <dbReference type="SAM" id="SignalP"/>
    </source>
</evidence>
<dbReference type="KEGG" id="asd:AS9A_3094"/>
<dbReference type="eggNOG" id="ENOG5032STH">
    <property type="taxonomic scope" value="Bacteria"/>
</dbReference>
<dbReference type="OrthoDB" id="3790995at2"/>
<evidence type="ECO:0008006" key="5">
    <source>
        <dbReference type="Google" id="ProtNLM"/>
    </source>
</evidence>
<protein>
    <recommendedName>
        <fullName evidence="5">Secreted protein</fullName>
    </recommendedName>
</protein>
<evidence type="ECO:0000313" key="3">
    <source>
        <dbReference type="EMBL" id="AEF41539.1"/>
    </source>
</evidence>
<keyword evidence="2" id="KW-0732">Signal</keyword>
<evidence type="ECO:0000256" key="1">
    <source>
        <dbReference type="SAM" id="MobiDB-lite"/>
    </source>
</evidence>
<accession>F6ELU1</accession>
<evidence type="ECO:0000313" key="4">
    <source>
        <dbReference type="Proteomes" id="UP000009235"/>
    </source>
</evidence>
<dbReference type="RefSeq" id="WP_013807888.1">
    <property type="nucleotide sequence ID" value="NC_015564.1"/>
</dbReference>
<dbReference type="EMBL" id="CP002786">
    <property type="protein sequence ID" value="AEF41539.1"/>
    <property type="molecule type" value="Genomic_DNA"/>
</dbReference>
<dbReference type="Proteomes" id="UP000009235">
    <property type="component" value="Chromosome"/>
</dbReference>
<gene>
    <name evidence="3" type="ordered locus">AS9A_3094</name>
</gene>